<dbReference type="EMBL" id="VSSQ01071087">
    <property type="protein sequence ID" value="MPN22772.1"/>
    <property type="molecule type" value="Genomic_DNA"/>
</dbReference>
<evidence type="ECO:0000313" key="1">
    <source>
        <dbReference type="EMBL" id="MPN22772.1"/>
    </source>
</evidence>
<dbReference type="Gene3D" id="2.60.120.260">
    <property type="entry name" value="Galactose-binding domain-like"/>
    <property type="match status" value="1"/>
</dbReference>
<proteinExistence type="predicted"/>
<organism evidence="1">
    <name type="scientific">bioreactor metagenome</name>
    <dbReference type="NCBI Taxonomy" id="1076179"/>
    <lineage>
        <taxon>unclassified sequences</taxon>
        <taxon>metagenomes</taxon>
        <taxon>ecological metagenomes</taxon>
    </lineage>
</organism>
<reference evidence="1" key="1">
    <citation type="submission" date="2019-08" db="EMBL/GenBank/DDBJ databases">
        <authorList>
            <person name="Kucharzyk K."/>
            <person name="Murdoch R.W."/>
            <person name="Higgins S."/>
            <person name="Loffler F."/>
        </authorList>
    </citation>
    <scope>NUCLEOTIDE SEQUENCE</scope>
</reference>
<comment type="caution">
    <text evidence="1">The sequence shown here is derived from an EMBL/GenBank/DDBJ whole genome shotgun (WGS) entry which is preliminary data.</text>
</comment>
<name>A0A645G9W4_9ZZZZ</name>
<dbReference type="SUPFAM" id="SSF49785">
    <property type="entry name" value="Galactose-binding domain-like"/>
    <property type="match status" value="1"/>
</dbReference>
<dbReference type="AlphaFoldDB" id="A0A645G9W4"/>
<dbReference type="InterPro" id="IPR008979">
    <property type="entry name" value="Galactose-bd-like_sf"/>
</dbReference>
<sequence length="91" mass="11070">MLTNGKGFNVKPNQAWTGDLWDSTWIKDDSYKVYRNPEDVKISFWLQPEKYYVGAAWYKKTITIPEKKENEKYELYLERCHWETQLWIDSI</sequence>
<accession>A0A645G9W4</accession>
<gene>
    <name evidence="1" type="ORF">SDC9_170156</name>
</gene>
<protein>
    <submittedName>
        <fullName evidence="1">Uncharacterized protein</fullName>
    </submittedName>
</protein>